<dbReference type="EMBL" id="PDCJ01000001">
    <property type="protein sequence ID" value="PEG31449.1"/>
    <property type="molecule type" value="Genomic_DNA"/>
</dbReference>
<dbReference type="PANTHER" id="PTHR44145">
    <property type="entry name" value="DNAJ HOMOLOG SUBFAMILY A MEMBER 3, MITOCHONDRIAL"/>
    <property type="match status" value="1"/>
</dbReference>
<comment type="caution">
    <text evidence="5">The sequence shown here is derived from an EMBL/GenBank/DDBJ whole genome shotgun (WGS) entry which is preliminary data.</text>
</comment>
<dbReference type="PANTHER" id="PTHR44145:SF3">
    <property type="entry name" value="DNAJ HOMOLOG SUBFAMILY A MEMBER 3, MITOCHONDRIAL"/>
    <property type="match status" value="1"/>
</dbReference>
<proteinExistence type="predicted"/>
<organism evidence="5 6">
    <name type="scientific">Clostridium neonatale</name>
    <dbReference type="NCBI Taxonomy" id="137838"/>
    <lineage>
        <taxon>Bacteria</taxon>
        <taxon>Bacillati</taxon>
        <taxon>Bacillota</taxon>
        <taxon>Clostridia</taxon>
        <taxon>Eubacteriales</taxon>
        <taxon>Clostridiaceae</taxon>
        <taxon>Clostridium</taxon>
    </lineage>
</organism>
<dbReference type="PRINTS" id="PR00625">
    <property type="entry name" value="JDOMAIN"/>
</dbReference>
<dbReference type="GO" id="GO:0006260">
    <property type="term" value="P:DNA replication"/>
    <property type="evidence" value="ECO:0007669"/>
    <property type="project" value="UniProtKB-KW"/>
</dbReference>
<dbReference type="Proteomes" id="UP000220840">
    <property type="component" value="Unassembled WGS sequence"/>
</dbReference>
<evidence type="ECO:0000313" key="5">
    <source>
        <dbReference type="EMBL" id="PEG31449.1"/>
    </source>
</evidence>
<gene>
    <name evidence="5" type="ORF">CQ394_07020</name>
</gene>
<dbReference type="PROSITE" id="PS50076">
    <property type="entry name" value="DNAJ_2"/>
    <property type="match status" value="1"/>
</dbReference>
<feature type="region of interest" description="Disordered" evidence="3">
    <location>
        <begin position="56"/>
        <end position="96"/>
    </location>
</feature>
<dbReference type="PROSITE" id="PS00636">
    <property type="entry name" value="DNAJ_1"/>
    <property type="match status" value="1"/>
</dbReference>
<dbReference type="SUPFAM" id="SSF46565">
    <property type="entry name" value="Chaperone J-domain"/>
    <property type="match status" value="1"/>
</dbReference>
<evidence type="ECO:0000256" key="3">
    <source>
        <dbReference type="SAM" id="MobiDB-lite"/>
    </source>
</evidence>
<evidence type="ECO:0000256" key="2">
    <source>
        <dbReference type="ARBA" id="ARBA00023186"/>
    </source>
</evidence>
<dbReference type="SMART" id="SM00271">
    <property type="entry name" value="DnaJ"/>
    <property type="match status" value="1"/>
</dbReference>
<dbReference type="InterPro" id="IPR018253">
    <property type="entry name" value="DnaJ_domain_CS"/>
</dbReference>
<keyword evidence="1" id="KW-0235">DNA replication</keyword>
<dbReference type="STRING" id="137838.GCA_001458595_02874"/>
<dbReference type="Gene3D" id="1.10.287.110">
    <property type="entry name" value="DnaJ domain"/>
    <property type="match status" value="1"/>
</dbReference>
<protein>
    <submittedName>
        <fullName evidence="5">Molecular chaperone DnaJ</fullName>
    </submittedName>
</protein>
<dbReference type="RefSeq" id="WP_058295605.1">
    <property type="nucleotide sequence ID" value="NZ_CAMRXB010000049.1"/>
</dbReference>
<evidence type="ECO:0000259" key="4">
    <source>
        <dbReference type="PROSITE" id="PS50076"/>
    </source>
</evidence>
<dbReference type="InterPro" id="IPR051938">
    <property type="entry name" value="Apopto_cytoskel_mod"/>
</dbReference>
<evidence type="ECO:0000256" key="1">
    <source>
        <dbReference type="ARBA" id="ARBA00022705"/>
    </source>
</evidence>
<reference evidence="5 6" key="1">
    <citation type="submission" date="2017-10" db="EMBL/GenBank/DDBJ databases">
        <title>Effective Description of Clostridium neonatale sp. nov. linked to necrotizing enterocolitis in neonates and a clarification of species assignable to the genus Clostridium (Prazmowski 1880) emend. Lawson and Rainey 2016.</title>
        <authorList>
            <person name="Bernard K."/>
            <person name="Burdz T."/>
            <person name="Wiebe D."/>
            <person name="Balcewich B."/>
            <person name="Alfa M."/>
            <person name="Bernier A.-M."/>
        </authorList>
    </citation>
    <scope>NUCLEOTIDE SEQUENCE [LARGE SCALE GENOMIC DNA]</scope>
    <source>
        <strain evidence="5 6">LCDC99A005</strain>
    </source>
</reference>
<feature type="compositionally biased region" description="Basic and acidic residues" evidence="3">
    <location>
        <begin position="59"/>
        <end position="68"/>
    </location>
</feature>
<dbReference type="AlphaFoldDB" id="A0A2A7MIP3"/>
<dbReference type="InterPro" id="IPR001623">
    <property type="entry name" value="DnaJ_domain"/>
</dbReference>
<accession>A0A2A7MIP3</accession>
<keyword evidence="6" id="KW-1185">Reference proteome</keyword>
<dbReference type="Pfam" id="PF00226">
    <property type="entry name" value="DnaJ"/>
    <property type="match status" value="1"/>
</dbReference>
<name>A0A2A7MIP3_9CLOT</name>
<feature type="domain" description="J" evidence="4">
    <location>
        <begin position="3"/>
        <end position="68"/>
    </location>
</feature>
<dbReference type="OrthoDB" id="9779889at2"/>
<dbReference type="CDD" id="cd06257">
    <property type="entry name" value="DnaJ"/>
    <property type="match status" value="1"/>
</dbReference>
<evidence type="ECO:0000313" key="6">
    <source>
        <dbReference type="Proteomes" id="UP000220840"/>
    </source>
</evidence>
<sequence length="146" mass="17167">MKDYYKILGVSETANKDELKKAFRGLAKNYHPDRNKENENALRMFQEVNEAYEVLSNESSREEYDGKRNSKQFNQKKNENKKSENSNNSTENYDKSDAINNLNQYFESFFGFNAKSNDIDKSKLKKKNNNPIDTSSIFDNFFNIKK</sequence>
<dbReference type="InterPro" id="IPR036869">
    <property type="entry name" value="J_dom_sf"/>
</dbReference>
<keyword evidence="2" id="KW-0143">Chaperone</keyword>